<evidence type="ECO:0008006" key="6">
    <source>
        <dbReference type="Google" id="ProtNLM"/>
    </source>
</evidence>
<evidence type="ECO:0000256" key="4">
    <source>
        <dbReference type="ARBA" id="ARBA00023163"/>
    </source>
</evidence>
<evidence type="ECO:0000256" key="1">
    <source>
        <dbReference type="ARBA" id="ARBA00022478"/>
    </source>
</evidence>
<dbReference type="PANTHER" id="PTHR23431">
    <property type="entry name" value="DNA-DIRECTED RNA POLYMERASES I, II, AND III SUBUNIT RPABC5 FAMILY MEMBER"/>
    <property type="match status" value="1"/>
</dbReference>
<reference evidence="5" key="1">
    <citation type="journal article" date="2020" name="Nature">
        <title>Giant virus diversity and host interactions through global metagenomics.</title>
        <authorList>
            <person name="Schulz F."/>
            <person name="Roux S."/>
            <person name="Paez-Espino D."/>
            <person name="Jungbluth S."/>
            <person name="Walsh D.A."/>
            <person name="Denef V.J."/>
            <person name="McMahon K.D."/>
            <person name="Konstantinidis K.T."/>
            <person name="Eloe-Fadrosh E.A."/>
            <person name="Kyrpides N.C."/>
            <person name="Woyke T."/>
        </authorList>
    </citation>
    <scope>NUCLEOTIDE SEQUENCE</scope>
    <source>
        <strain evidence="5">GVMAG-M-3300005589-24</strain>
    </source>
</reference>
<keyword evidence="2" id="KW-0479">Metal-binding</keyword>
<protein>
    <recommendedName>
        <fullName evidence="6">DNA-directed RNA polymerase</fullName>
    </recommendedName>
</protein>
<dbReference type="SUPFAM" id="SSF46924">
    <property type="entry name" value="RNA polymerase subunit RPB10"/>
    <property type="match status" value="1"/>
</dbReference>
<dbReference type="InterPro" id="IPR023580">
    <property type="entry name" value="RNA_pol_su_RPB10"/>
</dbReference>
<keyword evidence="4" id="KW-0804">Transcription</keyword>
<dbReference type="GO" id="GO:0005666">
    <property type="term" value="C:RNA polymerase III complex"/>
    <property type="evidence" value="ECO:0007669"/>
    <property type="project" value="TreeGrafter"/>
</dbReference>
<dbReference type="Gene3D" id="1.10.10.60">
    <property type="entry name" value="Homeodomain-like"/>
    <property type="match status" value="1"/>
</dbReference>
<keyword evidence="3" id="KW-0862">Zinc</keyword>
<evidence type="ECO:0000313" key="5">
    <source>
        <dbReference type="EMBL" id="QHT29525.1"/>
    </source>
</evidence>
<name>A0A6C0EQE2_9ZZZZ</name>
<dbReference type="PIRSF" id="PIRSF005653">
    <property type="entry name" value="RNA_pol_N/8_sub"/>
    <property type="match status" value="1"/>
</dbReference>
<sequence>MSLPVRCFSCGYVIGKLEQKFIDLLEKGESYESALKTLNVELYCCRRILLGYVNIAEKLLLFPQQIETNDKKNSEAGEE</sequence>
<dbReference type="GO" id="GO:0005736">
    <property type="term" value="C:RNA polymerase I complex"/>
    <property type="evidence" value="ECO:0007669"/>
    <property type="project" value="TreeGrafter"/>
</dbReference>
<dbReference type="Pfam" id="PF01194">
    <property type="entry name" value="RNA_pol_N"/>
    <property type="match status" value="1"/>
</dbReference>
<dbReference type="InterPro" id="IPR000268">
    <property type="entry name" value="RPABC5/Rpb10"/>
</dbReference>
<keyword evidence="1" id="KW-0240">DNA-directed RNA polymerase</keyword>
<evidence type="ECO:0000256" key="3">
    <source>
        <dbReference type="ARBA" id="ARBA00022833"/>
    </source>
</evidence>
<organism evidence="5">
    <name type="scientific">viral metagenome</name>
    <dbReference type="NCBI Taxonomy" id="1070528"/>
    <lineage>
        <taxon>unclassified sequences</taxon>
        <taxon>metagenomes</taxon>
        <taxon>organismal metagenomes</taxon>
    </lineage>
</organism>
<evidence type="ECO:0000256" key="2">
    <source>
        <dbReference type="ARBA" id="ARBA00022723"/>
    </source>
</evidence>
<dbReference type="GO" id="GO:0003899">
    <property type="term" value="F:DNA-directed RNA polymerase activity"/>
    <property type="evidence" value="ECO:0007669"/>
    <property type="project" value="InterPro"/>
</dbReference>
<dbReference type="GO" id="GO:0006360">
    <property type="term" value="P:transcription by RNA polymerase I"/>
    <property type="evidence" value="ECO:0007669"/>
    <property type="project" value="TreeGrafter"/>
</dbReference>
<dbReference type="GO" id="GO:0005665">
    <property type="term" value="C:RNA polymerase II, core complex"/>
    <property type="evidence" value="ECO:0007669"/>
    <property type="project" value="TreeGrafter"/>
</dbReference>
<dbReference type="AlphaFoldDB" id="A0A6C0EQE2"/>
<dbReference type="GO" id="GO:0003677">
    <property type="term" value="F:DNA binding"/>
    <property type="evidence" value="ECO:0007669"/>
    <property type="project" value="InterPro"/>
</dbReference>
<proteinExistence type="predicted"/>
<accession>A0A6C0EQE2</accession>
<dbReference type="GO" id="GO:0008270">
    <property type="term" value="F:zinc ion binding"/>
    <property type="evidence" value="ECO:0007669"/>
    <property type="project" value="TreeGrafter"/>
</dbReference>
<dbReference type="GO" id="GO:0006366">
    <property type="term" value="P:transcription by RNA polymerase II"/>
    <property type="evidence" value="ECO:0007669"/>
    <property type="project" value="TreeGrafter"/>
</dbReference>
<dbReference type="EMBL" id="MN738878">
    <property type="protein sequence ID" value="QHT29525.1"/>
    <property type="molecule type" value="Genomic_DNA"/>
</dbReference>
<dbReference type="PANTHER" id="PTHR23431:SF3">
    <property type="entry name" value="DNA-DIRECTED RNA POLYMERASES I, II, AND III SUBUNIT RPABC5"/>
    <property type="match status" value="1"/>
</dbReference>
<dbReference type="GO" id="GO:0042797">
    <property type="term" value="P:tRNA transcription by RNA polymerase III"/>
    <property type="evidence" value="ECO:0007669"/>
    <property type="project" value="TreeGrafter"/>
</dbReference>